<keyword evidence="1" id="KW-1133">Transmembrane helix</keyword>
<proteinExistence type="predicted"/>
<evidence type="ECO:0000313" key="3">
    <source>
        <dbReference type="Proteomes" id="UP000626109"/>
    </source>
</evidence>
<evidence type="ECO:0000256" key="1">
    <source>
        <dbReference type="SAM" id="Phobius"/>
    </source>
</evidence>
<name>A0A813LWE4_POLGL</name>
<feature type="transmembrane region" description="Helical" evidence="1">
    <location>
        <begin position="75"/>
        <end position="101"/>
    </location>
</feature>
<dbReference type="AlphaFoldDB" id="A0A813LWE4"/>
<reference evidence="2" key="1">
    <citation type="submission" date="2021-02" db="EMBL/GenBank/DDBJ databases">
        <authorList>
            <person name="Dougan E. K."/>
            <person name="Rhodes N."/>
            <person name="Thang M."/>
            <person name="Chan C."/>
        </authorList>
    </citation>
    <scope>NUCLEOTIDE SEQUENCE</scope>
</reference>
<keyword evidence="1" id="KW-0472">Membrane</keyword>
<sequence>MKKQIGLLDLTVYTFSIRRYRKTAHVCLLVFRCPCKMHVGLAPALVLCILPGDLVQWYPAAQLRGSAWSCRCRRYVVVVVVALLVVVAVVVLVVVVVAVAVKCLGICKPALLSRALPTSTTTTPTRTATTTTATTTRTTAAAANYMSPCHSFGISDADKQFQLIQGM</sequence>
<dbReference type="EMBL" id="CAJNNW010037216">
    <property type="protein sequence ID" value="CAE8740155.1"/>
    <property type="molecule type" value="Genomic_DNA"/>
</dbReference>
<evidence type="ECO:0000313" key="2">
    <source>
        <dbReference type="EMBL" id="CAE8740155.1"/>
    </source>
</evidence>
<keyword evidence="1" id="KW-0812">Transmembrane</keyword>
<comment type="caution">
    <text evidence="2">The sequence shown here is derived from an EMBL/GenBank/DDBJ whole genome shotgun (WGS) entry which is preliminary data.</text>
</comment>
<protein>
    <submittedName>
        <fullName evidence="2">Uncharacterized protein</fullName>
    </submittedName>
</protein>
<accession>A0A813LWE4</accession>
<gene>
    <name evidence="2" type="ORF">PGLA2088_LOCUS49905</name>
</gene>
<dbReference type="Proteomes" id="UP000626109">
    <property type="component" value="Unassembled WGS sequence"/>
</dbReference>
<organism evidence="2 3">
    <name type="scientific">Polarella glacialis</name>
    <name type="common">Dinoflagellate</name>
    <dbReference type="NCBI Taxonomy" id="89957"/>
    <lineage>
        <taxon>Eukaryota</taxon>
        <taxon>Sar</taxon>
        <taxon>Alveolata</taxon>
        <taxon>Dinophyceae</taxon>
        <taxon>Suessiales</taxon>
        <taxon>Suessiaceae</taxon>
        <taxon>Polarella</taxon>
    </lineage>
</organism>